<dbReference type="Pfam" id="PF07687">
    <property type="entry name" value="M20_dimer"/>
    <property type="match status" value="1"/>
</dbReference>
<evidence type="ECO:0000256" key="2">
    <source>
        <dbReference type="ARBA" id="ARBA00022670"/>
    </source>
</evidence>
<evidence type="ECO:0000259" key="7">
    <source>
        <dbReference type="Pfam" id="PF07687"/>
    </source>
</evidence>
<dbReference type="Pfam" id="PF01546">
    <property type="entry name" value="Peptidase_M20"/>
    <property type="match status" value="1"/>
</dbReference>
<dbReference type="CDD" id="cd05674">
    <property type="entry name" value="M20_yscS"/>
    <property type="match status" value="1"/>
</dbReference>
<evidence type="ECO:0000256" key="4">
    <source>
        <dbReference type="ARBA" id="ARBA00022801"/>
    </source>
</evidence>
<comment type="similarity">
    <text evidence="1">Belongs to the peptidase M20A family.</text>
</comment>
<dbReference type="InterPro" id="IPR036264">
    <property type="entry name" value="Bact_exopeptidase_dim_dom"/>
</dbReference>
<organism evidence="8 9">
    <name type="scientific">Seiridium cardinale</name>
    <dbReference type="NCBI Taxonomy" id="138064"/>
    <lineage>
        <taxon>Eukaryota</taxon>
        <taxon>Fungi</taxon>
        <taxon>Dikarya</taxon>
        <taxon>Ascomycota</taxon>
        <taxon>Pezizomycotina</taxon>
        <taxon>Sordariomycetes</taxon>
        <taxon>Xylariomycetidae</taxon>
        <taxon>Amphisphaeriales</taxon>
        <taxon>Sporocadaceae</taxon>
        <taxon>Seiridium</taxon>
    </lineage>
</organism>
<keyword evidence="4" id="KW-0378">Hydrolase</keyword>
<keyword evidence="8" id="KW-0121">Carboxypeptidase</keyword>
<comment type="caution">
    <text evidence="8">The sequence shown here is derived from an EMBL/GenBank/DDBJ whole genome shotgun (WGS) entry which is preliminary data.</text>
</comment>
<evidence type="ECO:0000313" key="8">
    <source>
        <dbReference type="EMBL" id="KAK9778289.1"/>
    </source>
</evidence>
<dbReference type="Gene3D" id="3.30.70.360">
    <property type="match status" value="1"/>
</dbReference>
<dbReference type="Proteomes" id="UP001465668">
    <property type="component" value="Unassembled WGS sequence"/>
</dbReference>
<dbReference type="InterPro" id="IPR011650">
    <property type="entry name" value="Peptidase_M20_dimer"/>
</dbReference>
<dbReference type="PIRSF" id="PIRSF037217">
    <property type="entry name" value="Carboxypeptidase_S"/>
    <property type="match status" value="1"/>
</dbReference>
<evidence type="ECO:0000256" key="5">
    <source>
        <dbReference type="ARBA" id="ARBA00022833"/>
    </source>
</evidence>
<feature type="transmembrane region" description="Helical" evidence="6">
    <location>
        <begin position="33"/>
        <end position="55"/>
    </location>
</feature>
<dbReference type="Gene3D" id="3.40.630.10">
    <property type="entry name" value="Zn peptidases"/>
    <property type="match status" value="1"/>
</dbReference>
<name>A0ABR2XWV8_9PEZI</name>
<evidence type="ECO:0000256" key="3">
    <source>
        <dbReference type="ARBA" id="ARBA00022723"/>
    </source>
</evidence>
<dbReference type="InterPro" id="IPR047177">
    <property type="entry name" value="Pept_M20A"/>
</dbReference>
<dbReference type="SUPFAM" id="SSF53187">
    <property type="entry name" value="Zn-dependent exopeptidases"/>
    <property type="match status" value="1"/>
</dbReference>
<evidence type="ECO:0000313" key="9">
    <source>
        <dbReference type="Proteomes" id="UP001465668"/>
    </source>
</evidence>
<keyword evidence="5" id="KW-0862">Zinc</keyword>
<evidence type="ECO:0000256" key="1">
    <source>
        <dbReference type="ARBA" id="ARBA00006247"/>
    </source>
</evidence>
<keyword evidence="2" id="KW-0645">Protease</keyword>
<keyword evidence="6" id="KW-0472">Membrane</keyword>
<keyword evidence="6" id="KW-0812">Transmembrane</keyword>
<proteinExistence type="inferred from homology"/>
<accession>A0ABR2XWV8</accession>
<dbReference type="EMBL" id="JARVKM010000016">
    <property type="protein sequence ID" value="KAK9778289.1"/>
    <property type="molecule type" value="Genomic_DNA"/>
</dbReference>
<dbReference type="SUPFAM" id="SSF55031">
    <property type="entry name" value="Bacterial exopeptidase dimerisation domain"/>
    <property type="match status" value="1"/>
</dbReference>
<keyword evidence="9" id="KW-1185">Reference proteome</keyword>
<gene>
    <name evidence="8" type="ORF">SCAR479_04691</name>
</gene>
<keyword evidence="3" id="KW-0479">Metal-binding</keyword>
<dbReference type="PANTHER" id="PTHR45962:SF1">
    <property type="entry name" value="N-FATTY-ACYL-AMINO ACID SYNTHASE_HYDROLASE PM20D1"/>
    <property type="match status" value="1"/>
</dbReference>
<evidence type="ECO:0000256" key="6">
    <source>
        <dbReference type="SAM" id="Phobius"/>
    </source>
</evidence>
<dbReference type="PANTHER" id="PTHR45962">
    <property type="entry name" value="N-FATTY-ACYL-AMINO ACID SYNTHASE/HYDROLASE PM20D1"/>
    <property type="match status" value="1"/>
</dbReference>
<keyword evidence="6" id="KW-1133">Transmembrane helix</keyword>
<dbReference type="InterPro" id="IPR001261">
    <property type="entry name" value="ArgE/DapE_CS"/>
</dbReference>
<dbReference type="InterPro" id="IPR002933">
    <property type="entry name" value="Peptidase_M20"/>
</dbReference>
<reference evidence="8 9" key="1">
    <citation type="submission" date="2024-02" db="EMBL/GenBank/DDBJ databases">
        <title>First draft genome assembly of two strains of Seiridium cardinale.</title>
        <authorList>
            <person name="Emiliani G."/>
            <person name="Scali E."/>
        </authorList>
    </citation>
    <scope>NUCLEOTIDE SEQUENCE [LARGE SCALE GENOMIC DNA]</scope>
    <source>
        <strain evidence="8 9">BM-138-000479</strain>
    </source>
</reference>
<dbReference type="PROSITE" id="PS00759">
    <property type="entry name" value="ARGE_DAPE_CPG2_2"/>
    <property type="match status" value="1"/>
</dbReference>
<feature type="domain" description="Peptidase M20 dimerisation" evidence="7">
    <location>
        <begin position="290"/>
        <end position="447"/>
    </location>
</feature>
<dbReference type="GO" id="GO:0004180">
    <property type="term" value="F:carboxypeptidase activity"/>
    <property type="evidence" value="ECO:0007669"/>
    <property type="project" value="UniProtKB-KW"/>
</dbReference>
<dbReference type="InterPro" id="IPR017141">
    <property type="entry name" value="Pept_M20_carboxypep"/>
</dbReference>
<sequence>MVNSEKLPLVQPADGLRSAQPTRSRKSRLGSRLAIISITFAFIVFFNYSGTSAIFPSKPSQVPQCTQVEPLWPTKKTNSLAQMDEYLDSGKFRNESITRLAGAVQIPSESYDDLGVIGEDKRWDTMYDVAAYLKKTFPLVHSTLQLEKVNTHGLFFTWKGTDESLKPSVFMAHQDVVPVAQATINQWTYPPYSGTYDGRFVWGRGSADCKNNLIGILEAVELLISAGYTPKRTVVLSFGFDEEISGAQGAGHLAKAIEERYGKDGIALIVDEGAGTVPAFGAFFATPAVTEKGYIDVEVIVRVPGGHSSIPPPHNGIGVMAEFITVVENNRYTPYLDPENPFLELLQCGAVHGPDFPSKWKKLLPSKGKDNPKRTAKLAQEVAEFSDFFKYLFTTSQAVDIIGGGVKSNALPERTTALINHRVNIGEKVEDVKQHLIKLAAPLAAKYNLTLHAFDDQPETASSITLKTEKGLEPAPLTPTNTDTVTPYLVISGTTRALYGEDVYLAPALMTGNTDTKFYWDLTKNIFRYGPGWDPEEEAGLAGIHTVDEKISVKHHVNLVKWFSLFIRNIDEAELA</sequence>
<protein>
    <submittedName>
        <fullName evidence="8">Carboxypeptidase S</fullName>
    </submittedName>
</protein>